<evidence type="ECO:0000256" key="3">
    <source>
        <dbReference type="ARBA" id="ARBA00023002"/>
    </source>
</evidence>
<name>A0A4R6V1M9_9PSEU</name>
<dbReference type="GO" id="GO:0008379">
    <property type="term" value="F:thioredoxin peroxidase activity"/>
    <property type="evidence" value="ECO:0007669"/>
    <property type="project" value="InterPro"/>
</dbReference>
<evidence type="ECO:0000256" key="6">
    <source>
        <dbReference type="RuleBase" id="RU366011"/>
    </source>
</evidence>
<feature type="active site" description="Cysteine sulfenic acid (-SOH) intermediate" evidence="5">
    <location>
        <position position="49"/>
    </location>
</feature>
<feature type="domain" description="Thioredoxin" evidence="7">
    <location>
        <begin position="2"/>
        <end position="160"/>
    </location>
</feature>
<evidence type="ECO:0000313" key="9">
    <source>
        <dbReference type="Proteomes" id="UP000295705"/>
    </source>
</evidence>
<dbReference type="PANTHER" id="PTHR10430:SF16">
    <property type="entry name" value="PEROXIREDOXIN-5, MITOCHONDRIAL"/>
    <property type="match status" value="1"/>
</dbReference>
<dbReference type="PANTHER" id="PTHR10430">
    <property type="entry name" value="PEROXIREDOXIN"/>
    <property type="match status" value="1"/>
</dbReference>
<gene>
    <name evidence="8" type="ORF">EV188_10624</name>
</gene>
<dbReference type="EMBL" id="SNYO01000006">
    <property type="protein sequence ID" value="TDQ53880.1"/>
    <property type="molecule type" value="Genomic_DNA"/>
</dbReference>
<dbReference type="InterPro" id="IPR013740">
    <property type="entry name" value="Redoxin"/>
</dbReference>
<dbReference type="GO" id="GO:0042744">
    <property type="term" value="P:hydrogen peroxide catabolic process"/>
    <property type="evidence" value="ECO:0007669"/>
    <property type="project" value="TreeGrafter"/>
</dbReference>
<evidence type="ECO:0000256" key="5">
    <source>
        <dbReference type="PIRSR" id="PIRSR637944-1"/>
    </source>
</evidence>
<dbReference type="InterPro" id="IPR013766">
    <property type="entry name" value="Thioredoxin_domain"/>
</dbReference>
<comment type="function">
    <text evidence="6">Thiol-specific peroxidase that catalyzes the reduction of hydrogen peroxide and organic hydroperoxides to water and alcohols, respectively. Plays a role in cell protection against oxidative stress by detoxifying peroxides.</text>
</comment>
<dbReference type="OrthoDB" id="9800621at2"/>
<keyword evidence="2 6" id="KW-0049">Antioxidant</keyword>
<dbReference type="GO" id="GO:0005737">
    <property type="term" value="C:cytoplasm"/>
    <property type="evidence" value="ECO:0007669"/>
    <property type="project" value="TreeGrafter"/>
</dbReference>
<protein>
    <recommendedName>
        <fullName evidence="6">Glutathione-dependent peroxiredoxin</fullName>
        <ecNumber evidence="6">1.11.1.27</ecNumber>
    </recommendedName>
</protein>
<dbReference type="SUPFAM" id="SSF52833">
    <property type="entry name" value="Thioredoxin-like"/>
    <property type="match status" value="1"/>
</dbReference>
<sequence length="160" mass="16782">MIAVGEKIPDVPLTTVDAEGNTESVRSGELFGSGRSVLFGVPAAFSPTCSDAHLPGFVARASEISAKGVDRIVCVSVNDPFVMGAWAKDQQVHGVVMLADGSALFAKAMGTDMDGTDFGLGIRSQRYAAVIEDGTLTWIDVEDAPPDHEKSTAEVVLTKL</sequence>
<dbReference type="InterPro" id="IPR036249">
    <property type="entry name" value="Thioredoxin-like_sf"/>
</dbReference>
<dbReference type="GO" id="GO:0034599">
    <property type="term" value="P:cellular response to oxidative stress"/>
    <property type="evidence" value="ECO:0007669"/>
    <property type="project" value="InterPro"/>
</dbReference>
<evidence type="ECO:0000313" key="8">
    <source>
        <dbReference type="EMBL" id="TDQ53880.1"/>
    </source>
</evidence>
<dbReference type="CDD" id="cd03013">
    <property type="entry name" value="PRX5_like"/>
    <property type="match status" value="1"/>
</dbReference>
<keyword evidence="3 6" id="KW-0560">Oxidoreductase</keyword>
<reference evidence="8 9" key="1">
    <citation type="submission" date="2019-03" db="EMBL/GenBank/DDBJ databases">
        <title>Genomic Encyclopedia of Type Strains, Phase IV (KMG-IV): sequencing the most valuable type-strain genomes for metagenomic binning, comparative biology and taxonomic classification.</title>
        <authorList>
            <person name="Goeker M."/>
        </authorList>
    </citation>
    <scope>NUCLEOTIDE SEQUENCE [LARGE SCALE GENOMIC DNA]</scope>
    <source>
        <strain evidence="8 9">DSM 45775</strain>
    </source>
</reference>
<evidence type="ECO:0000256" key="4">
    <source>
        <dbReference type="ARBA" id="ARBA00023284"/>
    </source>
</evidence>
<keyword evidence="4 6" id="KW-0676">Redox-active center</keyword>
<proteinExistence type="inferred from homology"/>
<dbReference type="InterPro" id="IPR037944">
    <property type="entry name" value="PRX5-like"/>
</dbReference>
<keyword evidence="1 6" id="KW-0575">Peroxidase</keyword>
<dbReference type="RefSeq" id="WP_133828131.1">
    <property type="nucleotide sequence ID" value="NZ_BAABHR010000043.1"/>
</dbReference>
<dbReference type="Gene3D" id="3.40.30.10">
    <property type="entry name" value="Glutaredoxin"/>
    <property type="match status" value="1"/>
</dbReference>
<accession>A0A4R6V1M9</accession>
<dbReference type="FunFam" id="3.40.30.10:FF:000020">
    <property type="entry name" value="Peroxiredoxin"/>
    <property type="match status" value="1"/>
</dbReference>
<evidence type="ECO:0000256" key="1">
    <source>
        <dbReference type="ARBA" id="ARBA00022559"/>
    </source>
</evidence>
<keyword evidence="9" id="KW-1185">Reference proteome</keyword>
<dbReference type="EC" id="1.11.1.27" evidence="6"/>
<evidence type="ECO:0000259" key="7">
    <source>
        <dbReference type="PROSITE" id="PS51352"/>
    </source>
</evidence>
<comment type="similarity">
    <text evidence="6">Belongs to the peroxiredoxin family. Prx5 subfamily.</text>
</comment>
<comment type="caution">
    <text evidence="8">The sequence shown here is derived from an EMBL/GenBank/DDBJ whole genome shotgun (WGS) entry which is preliminary data.</text>
</comment>
<organism evidence="8 9">
    <name type="scientific">Actinomycetospora succinea</name>
    <dbReference type="NCBI Taxonomy" id="663603"/>
    <lineage>
        <taxon>Bacteria</taxon>
        <taxon>Bacillati</taxon>
        <taxon>Actinomycetota</taxon>
        <taxon>Actinomycetes</taxon>
        <taxon>Pseudonocardiales</taxon>
        <taxon>Pseudonocardiaceae</taxon>
        <taxon>Actinomycetospora</taxon>
    </lineage>
</organism>
<dbReference type="Pfam" id="PF08534">
    <property type="entry name" value="Redoxin"/>
    <property type="match status" value="1"/>
</dbReference>
<dbReference type="GO" id="GO:0045454">
    <property type="term" value="P:cell redox homeostasis"/>
    <property type="evidence" value="ECO:0007669"/>
    <property type="project" value="TreeGrafter"/>
</dbReference>
<dbReference type="Proteomes" id="UP000295705">
    <property type="component" value="Unassembled WGS sequence"/>
</dbReference>
<dbReference type="PROSITE" id="PS51352">
    <property type="entry name" value="THIOREDOXIN_2"/>
    <property type="match status" value="1"/>
</dbReference>
<evidence type="ECO:0000256" key="2">
    <source>
        <dbReference type="ARBA" id="ARBA00022862"/>
    </source>
</evidence>
<comment type="catalytic activity">
    <reaction evidence="6">
        <text>a hydroperoxide + 2 glutathione = an alcohol + glutathione disulfide + H2O</text>
        <dbReference type="Rhea" id="RHEA:62632"/>
        <dbReference type="ChEBI" id="CHEBI:15377"/>
        <dbReference type="ChEBI" id="CHEBI:30879"/>
        <dbReference type="ChEBI" id="CHEBI:35924"/>
        <dbReference type="ChEBI" id="CHEBI:57925"/>
        <dbReference type="ChEBI" id="CHEBI:58297"/>
        <dbReference type="EC" id="1.11.1.27"/>
    </reaction>
</comment>
<dbReference type="AlphaFoldDB" id="A0A4R6V1M9"/>